<accession>A0A9P0DIA4</accession>
<reference evidence="3" key="1">
    <citation type="submission" date="2022-01" db="EMBL/GenBank/DDBJ databases">
        <authorList>
            <person name="King R."/>
        </authorList>
    </citation>
    <scope>NUCLEOTIDE SEQUENCE</scope>
</reference>
<evidence type="ECO:0000256" key="1">
    <source>
        <dbReference type="SAM" id="MobiDB-lite"/>
    </source>
</evidence>
<gene>
    <name evidence="3" type="ORF">PHAECO_LOCUS2234</name>
</gene>
<feature type="chain" id="PRO_5040145859" evidence="2">
    <location>
        <begin position="18"/>
        <end position="412"/>
    </location>
</feature>
<feature type="region of interest" description="Disordered" evidence="1">
    <location>
        <begin position="322"/>
        <end position="341"/>
    </location>
</feature>
<dbReference type="AlphaFoldDB" id="A0A9P0DIA4"/>
<dbReference type="Proteomes" id="UP001153737">
    <property type="component" value="Chromosome 11"/>
</dbReference>
<organism evidence="3 4">
    <name type="scientific">Phaedon cochleariae</name>
    <name type="common">Mustard beetle</name>
    <dbReference type="NCBI Taxonomy" id="80249"/>
    <lineage>
        <taxon>Eukaryota</taxon>
        <taxon>Metazoa</taxon>
        <taxon>Ecdysozoa</taxon>
        <taxon>Arthropoda</taxon>
        <taxon>Hexapoda</taxon>
        <taxon>Insecta</taxon>
        <taxon>Pterygota</taxon>
        <taxon>Neoptera</taxon>
        <taxon>Endopterygota</taxon>
        <taxon>Coleoptera</taxon>
        <taxon>Polyphaga</taxon>
        <taxon>Cucujiformia</taxon>
        <taxon>Chrysomeloidea</taxon>
        <taxon>Chrysomelidae</taxon>
        <taxon>Chrysomelinae</taxon>
        <taxon>Chrysomelini</taxon>
        <taxon>Phaedon</taxon>
    </lineage>
</organism>
<evidence type="ECO:0000313" key="4">
    <source>
        <dbReference type="Proteomes" id="UP001153737"/>
    </source>
</evidence>
<keyword evidence="2" id="KW-0732">Signal</keyword>
<evidence type="ECO:0000256" key="2">
    <source>
        <dbReference type="SAM" id="SignalP"/>
    </source>
</evidence>
<protein>
    <submittedName>
        <fullName evidence="3">Uncharacterized protein</fullName>
    </submittedName>
</protein>
<dbReference type="PANTHER" id="PTHR33964:SF9">
    <property type="match status" value="1"/>
</dbReference>
<name>A0A9P0DIA4_PHACE</name>
<dbReference type="OrthoDB" id="10051804at2759"/>
<reference evidence="3" key="2">
    <citation type="submission" date="2022-10" db="EMBL/GenBank/DDBJ databases">
        <authorList>
            <consortium name="ENA_rothamsted_submissions"/>
            <consortium name="culmorum"/>
            <person name="King R."/>
        </authorList>
    </citation>
    <scope>NUCLEOTIDE SEQUENCE</scope>
</reference>
<sequence length="412" mass="46458">MWWTLLPILLLPLTSKARMDCSKAEYDRCVRIADPLVKEAHLVFPDNVNDIDQVCTTWNLFVDCLKAYTDDCFTDQQRRQFNRAVESPIESIHQMCMQPSYQKEYLQYAPCIKSTIIQRMHCGHQYDLLVELVDQGDIISKSTLCCSHDRFKQCVQRETRQLCDRGATNGPANKFATEIIDKALKFLQDQCLNYIPNSGDCAVHPTDPYADRSDPMGVSGSPTDLYAWSTLQDPPKPKEDRQLPPSVVPSTYPWGTSTSSSLSSSDYPTQLLGSRTRPASYGRASTWSDNNNNVQQVASNTVRMYPDVGTTTKSTWRDWNSVPSWSTTRGQQSTTGASVGVSRNTARVYSSPWNTPSTTTETWYPAAGNQLNNEVDEPNQLGLKKPKNSAERFSRNAILIFVTLLNILVRCY</sequence>
<dbReference type="EMBL" id="OU896717">
    <property type="protein sequence ID" value="CAH1118586.1"/>
    <property type="molecule type" value="Genomic_DNA"/>
</dbReference>
<dbReference type="PANTHER" id="PTHR33964">
    <property type="entry name" value="RE45066P-RELATED"/>
    <property type="match status" value="1"/>
</dbReference>
<feature type="compositionally biased region" description="Low complexity" evidence="1">
    <location>
        <begin position="256"/>
        <end position="265"/>
    </location>
</feature>
<feature type="signal peptide" evidence="2">
    <location>
        <begin position="1"/>
        <end position="17"/>
    </location>
</feature>
<keyword evidence="4" id="KW-1185">Reference proteome</keyword>
<evidence type="ECO:0000313" key="3">
    <source>
        <dbReference type="EMBL" id="CAH1118586.1"/>
    </source>
</evidence>
<feature type="region of interest" description="Disordered" evidence="1">
    <location>
        <begin position="206"/>
        <end position="291"/>
    </location>
</feature>
<proteinExistence type="predicted"/>